<sequence>MTPPTHSLNAVDAAQAVNEPRTALVMQLVVRRDLLDAEGWGMGPLMAQTAHATAAVLHETRERTETIEYMEDLHNMRKVVMQTPSSATLQKLASSLSGADPPVPYHLWIEQPENVPTCLALAPNRKEKPIKKALDKANCRLWK</sequence>
<comment type="caution">
    <text evidence="1">The sequence shown here is derived from an EMBL/GenBank/DDBJ whole genome shotgun (WGS) entry which is preliminary data.</text>
</comment>
<proteinExistence type="predicted"/>
<keyword evidence="2" id="KW-1185">Reference proteome</keyword>
<evidence type="ECO:0000313" key="1">
    <source>
        <dbReference type="EMBL" id="KAI0050824.1"/>
    </source>
</evidence>
<organism evidence="1 2">
    <name type="scientific">Auriscalpium vulgare</name>
    <dbReference type="NCBI Taxonomy" id="40419"/>
    <lineage>
        <taxon>Eukaryota</taxon>
        <taxon>Fungi</taxon>
        <taxon>Dikarya</taxon>
        <taxon>Basidiomycota</taxon>
        <taxon>Agaricomycotina</taxon>
        <taxon>Agaricomycetes</taxon>
        <taxon>Russulales</taxon>
        <taxon>Auriscalpiaceae</taxon>
        <taxon>Auriscalpium</taxon>
    </lineage>
</organism>
<keyword evidence="1" id="KW-0378">Hydrolase</keyword>
<name>A0ACB8S2V7_9AGAM</name>
<accession>A0ACB8S2V7</accession>
<dbReference type="Proteomes" id="UP000814033">
    <property type="component" value="Unassembled WGS sequence"/>
</dbReference>
<protein>
    <submittedName>
        <fullName evidence="1">Peptidyl-tRNA hydrolase II</fullName>
    </submittedName>
</protein>
<reference evidence="1" key="1">
    <citation type="submission" date="2021-02" db="EMBL/GenBank/DDBJ databases">
        <authorList>
            <consortium name="DOE Joint Genome Institute"/>
            <person name="Ahrendt S."/>
            <person name="Looney B.P."/>
            <person name="Miyauchi S."/>
            <person name="Morin E."/>
            <person name="Drula E."/>
            <person name="Courty P.E."/>
            <person name="Chicoki N."/>
            <person name="Fauchery L."/>
            <person name="Kohler A."/>
            <person name="Kuo A."/>
            <person name="Labutti K."/>
            <person name="Pangilinan J."/>
            <person name="Lipzen A."/>
            <person name="Riley R."/>
            <person name="Andreopoulos W."/>
            <person name="He G."/>
            <person name="Johnson J."/>
            <person name="Barry K.W."/>
            <person name="Grigoriev I.V."/>
            <person name="Nagy L."/>
            <person name="Hibbett D."/>
            <person name="Henrissat B."/>
            <person name="Matheny P.B."/>
            <person name="Labbe J."/>
            <person name="Martin F."/>
        </authorList>
    </citation>
    <scope>NUCLEOTIDE SEQUENCE</scope>
    <source>
        <strain evidence="1">FP105234-sp</strain>
    </source>
</reference>
<gene>
    <name evidence="1" type="ORF">FA95DRAFT_1555322</name>
</gene>
<reference evidence="1" key="2">
    <citation type="journal article" date="2022" name="New Phytol.">
        <title>Evolutionary transition to the ectomycorrhizal habit in the genomes of a hyperdiverse lineage of mushroom-forming fungi.</title>
        <authorList>
            <person name="Looney B."/>
            <person name="Miyauchi S."/>
            <person name="Morin E."/>
            <person name="Drula E."/>
            <person name="Courty P.E."/>
            <person name="Kohler A."/>
            <person name="Kuo A."/>
            <person name="LaButti K."/>
            <person name="Pangilinan J."/>
            <person name="Lipzen A."/>
            <person name="Riley R."/>
            <person name="Andreopoulos W."/>
            <person name="He G."/>
            <person name="Johnson J."/>
            <person name="Nolan M."/>
            <person name="Tritt A."/>
            <person name="Barry K.W."/>
            <person name="Grigoriev I.V."/>
            <person name="Nagy L.G."/>
            <person name="Hibbett D."/>
            <person name="Henrissat B."/>
            <person name="Matheny P.B."/>
            <person name="Labbe J."/>
            <person name="Martin F.M."/>
        </authorList>
    </citation>
    <scope>NUCLEOTIDE SEQUENCE</scope>
    <source>
        <strain evidence="1">FP105234-sp</strain>
    </source>
</reference>
<dbReference type="EMBL" id="MU275858">
    <property type="protein sequence ID" value="KAI0050824.1"/>
    <property type="molecule type" value="Genomic_DNA"/>
</dbReference>
<evidence type="ECO:0000313" key="2">
    <source>
        <dbReference type="Proteomes" id="UP000814033"/>
    </source>
</evidence>